<dbReference type="Proteomes" id="UP000274756">
    <property type="component" value="Unassembled WGS sequence"/>
</dbReference>
<accession>A0A158Q4I8</accession>
<dbReference type="WBParaSite" id="DME_0000495101-mRNA-1">
    <property type="protein sequence ID" value="DME_0000495101-mRNA-1"/>
    <property type="gene ID" value="DME_0000495101"/>
</dbReference>
<gene>
    <name evidence="2" type="ORF">DME_LOCUS8750</name>
</gene>
<evidence type="ECO:0000313" key="5">
    <source>
        <dbReference type="WBParaSite" id="DME_0000495101-mRNA-1"/>
    </source>
</evidence>
<dbReference type="Pfam" id="PF22897">
    <property type="entry name" value="TIL_2"/>
    <property type="match status" value="5"/>
</dbReference>
<sequence>MLNELINDSGCRLVGSSCGENMVLEIFSKLNGSCVDKCVCANNSVENDTGCVKCDWEEDDSDDADDNNDDSDDNATSYYPTQTYRLGQRIYDKRCIISGQTCGINMLFETINHVKNAYCIQKCVCDRHSKEKNGECIAKQNSECAKNLRKALKKRKDKEIRCIRTGTCKLNKIFYEIQCILQEYSCGPNMQLVVIDKRPSNNVNRWKCVMQCQCVYGYIETSNRCSEIIKGVKERMNCMRGRCSLNEAVQDNGCSLKDQFCGQNMKFALIKQSTYRNHISCIVQCKCEEGFEEENGQCIREYMERSICIREECTLNEIVYDISCSLNGRFCGQNMIFILIKRSKYQHCIVLCKCAEGYKEENGQCIGQHEKTRQHGRRTKNICLENGCKAGMTIHDEGCHLTGEKCGNNMIFTVVSSGVRRRTYSIYCTQRCSCINSDFFERNSGCEKESTTDDLSSTTSLYAITNGMHDFKMYIGKEYHLGEEISDLGCRLRNLECGINKKFITVEEFSAEHDPNIKGCIERCSCILAEAGDCMQNL</sequence>
<dbReference type="AlphaFoldDB" id="A0A158Q4I8"/>
<feature type="domain" description="TIL-like" evidence="1">
    <location>
        <begin position="261"/>
        <end position="300"/>
    </location>
</feature>
<dbReference type="Proteomes" id="UP000038040">
    <property type="component" value="Unplaced"/>
</dbReference>
<evidence type="ECO:0000313" key="4">
    <source>
        <dbReference type="Proteomes" id="UP000274756"/>
    </source>
</evidence>
<organism evidence="3 5">
    <name type="scientific">Dracunculus medinensis</name>
    <name type="common">Guinea worm</name>
    <dbReference type="NCBI Taxonomy" id="318479"/>
    <lineage>
        <taxon>Eukaryota</taxon>
        <taxon>Metazoa</taxon>
        <taxon>Ecdysozoa</taxon>
        <taxon>Nematoda</taxon>
        <taxon>Chromadorea</taxon>
        <taxon>Rhabditida</taxon>
        <taxon>Spirurina</taxon>
        <taxon>Dracunculoidea</taxon>
        <taxon>Dracunculidae</taxon>
        <taxon>Dracunculus</taxon>
    </lineage>
</organism>
<feature type="domain" description="TIL-like" evidence="1">
    <location>
        <begin position="14"/>
        <end position="53"/>
    </location>
</feature>
<feature type="domain" description="TIL-like" evidence="1">
    <location>
        <begin position="402"/>
        <end position="446"/>
    </location>
</feature>
<reference evidence="2 4" key="2">
    <citation type="submission" date="2018-11" db="EMBL/GenBank/DDBJ databases">
        <authorList>
            <consortium name="Pathogen Informatics"/>
        </authorList>
    </citation>
    <scope>NUCLEOTIDE SEQUENCE [LARGE SCALE GENOMIC DNA]</scope>
</reference>
<dbReference type="EMBL" id="UYYG01001172">
    <property type="protein sequence ID" value="VDN58777.1"/>
    <property type="molecule type" value="Genomic_DNA"/>
</dbReference>
<keyword evidence="4" id="KW-1185">Reference proteome</keyword>
<name>A0A158Q4I8_DRAME</name>
<reference evidence="5" key="1">
    <citation type="submission" date="2016-04" db="UniProtKB">
        <authorList>
            <consortium name="WormBaseParasite"/>
        </authorList>
    </citation>
    <scope>IDENTIFICATION</scope>
</reference>
<feature type="domain" description="TIL-like" evidence="1">
    <location>
        <begin position="99"/>
        <end position="138"/>
    </location>
</feature>
<dbReference type="InterPro" id="IPR054450">
    <property type="entry name" value="TIL-like_dom"/>
</dbReference>
<evidence type="ECO:0000259" key="1">
    <source>
        <dbReference type="Pfam" id="PF22897"/>
    </source>
</evidence>
<evidence type="ECO:0000313" key="2">
    <source>
        <dbReference type="EMBL" id="VDN58777.1"/>
    </source>
</evidence>
<feature type="domain" description="TIL-like" evidence="1">
    <location>
        <begin position="328"/>
        <end position="366"/>
    </location>
</feature>
<protein>
    <submittedName>
        <fullName evidence="5">EB domain-containing protein</fullName>
    </submittedName>
</protein>
<dbReference type="OrthoDB" id="409374at2759"/>
<proteinExistence type="predicted"/>
<evidence type="ECO:0000313" key="3">
    <source>
        <dbReference type="Proteomes" id="UP000038040"/>
    </source>
</evidence>